<sequence length="181" mass="19094">MTTKMHLRPKSRSRPTDSVSQGSAPEQTTVTVTAEASPSATALTTITASSPSVTSPSATPTGLPDLDHTSIERVKISCPSTALVSWKVEGFSCLETTQVSPDVNTDITGITASTPQTCIDACSTWNQWDGGGCLAVSMEWDLSYAYREFKGANCFLRGTDSPTSGNPNVTSLILDQEIVTA</sequence>
<organism evidence="2 3">
    <name type="scientific">Bimuria novae-zelandiae CBS 107.79</name>
    <dbReference type="NCBI Taxonomy" id="1447943"/>
    <lineage>
        <taxon>Eukaryota</taxon>
        <taxon>Fungi</taxon>
        <taxon>Dikarya</taxon>
        <taxon>Ascomycota</taxon>
        <taxon>Pezizomycotina</taxon>
        <taxon>Dothideomycetes</taxon>
        <taxon>Pleosporomycetidae</taxon>
        <taxon>Pleosporales</taxon>
        <taxon>Massarineae</taxon>
        <taxon>Didymosphaeriaceae</taxon>
        <taxon>Bimuria</taxon>
    </lineage>
</organism>
<evidence type="ECO:0000256" key="1">
    <source>
        <dbReference type="SAM" id="MobiDB-lite"/>
    </source>
</evidence>
<proteinExistence type="predicted"/>
<accession>A0A6A5VUG7</accession>
<feature type="compositionally biased region" description="Polar residues" evidence="1">
    <location>
        <begin position="16"/>
        <end position="34"/>
    </location>
</feature>
<dbReference type="AlphaFoldDB" id="A0A6A5VUG7"/>
<feature type="compositionally biased region" description="Low complexity" evidence="1">
    <location>
        <begin position="36"/>
        <end position="61"/>
    </location>
</feature>
<dbReference type="OrthoDB" id="5358884at2759"/>
<feature type="region of interest" description="Disordered" evidence="1">
    <location>
        <begin position="1"/>
        <end position="66"/>
    </location>
</feature>
<keyword evidence="3" id="KW-1185">Reference proteome</keyword>
<feature type="compositionally biased region" description="Basic residues" evidence="1">
    <location>
        <begin position="1"/>
        <end position="13"/>
    </location>
</feature>
<reference evidence="2" key="1">
    <citation type="journal article" date="2020" name="Stud. Mycol.">
        <title>101 Dothideomycetes genomes: a test case for predicting lifestyles and emergence of pathogens.</title>
        <authorList>
            <person name="Haridas S."/>
            <person name="Albert R."/>
            <person name="Binder M."/>
            <person name="Bloem J."/>
            <person name="Labutti K."/>
            <person name="Salamov A."/>
            <person name="Andreopoulos B."/>
            <person name="Baker S."/>
            <person name="Barry K."/>
            <person name="Bills G."/>
            <person name="Bluhm B."/>
            <person name="Cannon C."/>
            <person name="Castanera R."/>
            <person name="Culley D."/>
            <person name="Daum C."/>
            <person name="Ezra D."/>
            <person name="Gonzalez J."/>
            <person name="Henrissat B."/>
            <person name="Kuo A."/>
            <person name="Liang C."/>
            <person name="Lipzen A."/>
            <person name="Lutzoni F."/>
            <person name="Magnuson J."/>
            <person name="Mondo S."/>
            <person name="Nolan M."/>
            <person name="Ohm R."/>
            <person name="Pangilinan J."/>
            <person name="Park H.-J."/>
            <person name="Ramirez L."/>
            <person name="Alfaro M."/>
            <person name="Sun H."/>
            <person name="Tritt A."/>
            <person name="Yoshinaga Y."/>
            <person name="Zwiers L.-H."/>
            <person name="Turgeon B."/>
            <person name="Goodwin S."/>
            <person name="Spatafora J."/>
            <person name="Crous P."/>
            <person name="Grigoriev I."/>
        </authorList>
    </citation>
    <scope>NUCLEOTIDE SEQUENCE</scope>
    <source>
        <strain evidence="2">CBS 107.79</strain>
    </source>
</reference>
<dbReference type="EMBL" id="ML976665">
    <property type="protein sequence ID" value="KAF1976877.1"/>
    <property type="molecule type" value="Genomic_DNA"/>
</dbReference>
<evidence type="ECO:0000313" key="2">
    <source>
        <dbReference type="EMBL" id="KAF1976877.1"/>
    </source>
</evidence>
<name>A0A6A5VUG7_9PLEO</name>
<evidence type="ECO:0000313" key="3">
    <source>
        <dbReference type="Proteomes" id="UP000800036"/>
    </source>
</evidence>
<protein>
    <submittedName>
        <fullName evidence="2">Uncharacterized protein</fullName>
    </submittedName>
</protein>
<dbReference type="Proteomes" id="UP000800036">
    <property type="component" value="Unassembled WGS sequence"/>
</dbReference>
<gene>
    <name evidence="2" type="ORF">BU23DRAFT_626438</name>
</gene>